<keyword evidence="1" id="KW-1133">Transmembrane helix</keyword>
<dbReference type="GO" id="GO:0003676">
    <property type="term" value="F:nucleic acid binding"/>
    <property type="evidence" value="ECO:0007669"/>
    <property type="project" value="InterPro"/>
</dbReference>
<dbReference type="Proteomes" id="UP000325081">
    <property type="component" value="Unassembled WGS sequence"/>
</dbReference>
<dbReference type="AlphaFoldDB" id="A0A5A7QMJ2"/>
<organism evidence="2 3">
    <name type="scientific">Striga asiatica</name>
    <name type="common">Asiatic witchweed</name>
    <name type="synonym">Buchnera asiatica</name>
    <dbReference type="NCBI Taxonomy" id="4170"/>
    <lineage>
        <taxon>Eukaryota</taxon>
        <taxon>Viridiplantae</taxon>
        <taxon>Streptophyta</taxon>
        <taxon>Embryophyta</taxon>
        <taxon>Tracheophyta</taxon>
        <taxon>Spermatophyta</taxon>
        <taxon>Magnoliopsida</taxon>
        <taxon>eudicotyledons</taxon>
        <taxon>Gunneridae</taxon>
        <taxon>Pentapetalae</taxon>
        <taxon>asterids</taxon>
        <taxon>lamiids</taxon>
        <taxon>Lamiales</taxon>
        <taxon>Orobanchaceae</taxon>
        <taxon>Buchnereae</taxon>
        <taxon>Striga</taxon>
    </lineage>
</organism>
<keyword evidence="1" id="KW-0812">Transmembrane</keyword>
<keyword evidence="3" id="KW-1185">Reference proteome</keyword>
<protein>
    <submittedName>
        <fullName evidence="2">Arginine/serine-rich splicing factor</fullName>
    </submittedName>
</protein>
<dbReference type="EMBL" id="BKCP01007515">
    <property type="protein sequence ID" value="GER46389.1"/>
    <property type="molecule type" value="Genomic_DNA"/>
</dbReference>
<reference evidence="3" key="1">
    <citation type="journal article" date="2019" name="Curr. Biol.">
        <title>Genome Sequence of Striga asiatica Provides Insight into the Evolution of Plant Parasitism.</title>
        <authorList>
            <person name="Yoshida S."/>
            <person name="Kim S."/>
            <person name="Wafula E.K."/>
            <person name="Tanskanen J."/>
            <person name="Kim Y.M."/>
            <person name="Honaas L."/>
            <person name="Yang Z."/>
            <person name="Spallek T."/>
            <person name="Conn C.E."/>
            <person name="Ichihashi Y."/>
            <person name="Cheong K."/>
            <person name="Cui S."/>
            <person name="Der J.P."/>
            <person name="Gundlach H."/>
            <person name="Jiao Y."/>
            <person name="Hori C."/>
            <person name="Ishida J.K."/>
            <person name="Kasahara H."/>
            <person name="Kiba T."/>
            <person name="Kim M.S."/>
            <person name="Koo N."/>
            <person name="Laohavisit A."/>
            <person name="Lee Y.H."/>
            <person name="Lumba S."/>
            <person name="McCourt P."/>
            <person name="Mortimer J.C."/>
            <person name="Mutuku J.M."/>
            <person name="Nomura T."/>
            <person name="Sasaki-Sekimoto Y."/>
            <person name="Seto Y."/>
            <person name="Wang Y."/>
            <person name="Wakatake T."/>
            <person name="Sakakibara H."/>
            <person name="Demura T."/>
            <person name="Yamaguchi S."/>
            <person name="Yoneyama K."/>
            <person name="Manabe R.I."/>
            <person name="Nelson D.C."/>
            <person name="Schulman A.H."/>
            <person name="Timko M.P."/>
            <person name="dePamphilis C.W."/>
            <person name="Choi D."/>
            <person name="Shirasu K."/>
        </authorList>
    </citation>
    <scope>NUCLEOTIDE SEQUENCE [LARGE SCALE GENOMIC DNA]</scope>
    <source>
        <strain evidence="3">cv. UVA1</strain>
    </source>
</reference>
<keyword evidence="1" id="KW-0472">Membrane</keyword>
<evidence type="ECO:0000313" key="2">
    <source>
        <dbReference type="EMBL" id="GER46389.1"/>
    </source>
</evidence>
<dbReference type="InterPro" id="IPR035979">
    <property type="entry name" value="RBD_domain_sf"/>
</dbReference>
<dbReference type="OrthoDB" id="5970at2759"/>
<feature type="transmembrane region" description="Helical" evidence="1">
    <location>
        <begin position="12"/>
        <end position="33"/>
    </location>
</feature>
<sequence length="287" mass="31996">MRGWPKLQSNMVKCKNMILCLIGLYIGFSFIYFEDKHDAVDAILGFDDIPFRHDRRRLSVELARSEHGWHHDGRAANQRPTRTLFVIKFDLIHTREYDVERPFGKVFSTFNAVERCRIGLSLYAWSMCIEVRSTYSVDRFDHQAGFGRGTAGVLFSASIGACGNLAAGGSHRSASLRIRERSSAALSRPTVEVSRAAGCSSVSVLLRSLLGGCRVCLTAPPLMSPVRWVEAHVEQTIVCLTPLKRLSTVTLLSTFICTSSTTIFPQKKSCKNKGSRARPFKDVCRSS</sequence>
<name>A0A5A7QMJ2_STRAF</name>
<gene>
    <name evidence="2" type="ORF">STAS_23424</name>
</gene>
<accession>A0A5A7QMJ2</accession>
<proteinExistence type="predicted"/>
<evidence type="ECO:0000256" key="1">
    <source>
        <dbReference type="SAM" id="Phobius"/>
    </source>
</evidence>
<dbReference type="SUPFAM" id="SSF54928">
    <property type="entry name" value="RNA-binding domain, RBD"/>
    <property type="match status" value="1"/>
</dbReference>
<evidence type="ECO:0000313" key="3">
    <source>
        <dbReference type="Proteomes" id="UP000325081"/>
    </source>
</evidence>
<comment type="caution">
    <text evidence="2">The sequence shown here is derived from an EMBL/GenBank/DDBJ whole genome shotgun (WGS) entry which is preliminary data.</text>
</comment>